<dbReference type="AlphaFoldDB" id="A0A0A9FTX0"/>
<reference evidence="1" key="2">
    <citation type="journal article" date="2015" name="Data Brief">
        <title>Shoot transcriptome of the giant reed, Arundo donax.</title>
        <authorList>
            <person name="Barrero R.A."/>
            <person name="Guerrero F.D."/>
            <person name="Moolhuijzen P."/>
            <person name="Goolsby J.A."/>
            <person name="Tidwell J."/>
            <person name="Bellgard S.E."/>
            <person name="Bellgard M.I."/>
        </authorList>
    </citation>
    <scope>NUCLEOTIDE SEQUENCE</scope>
    <source>
        <tissue evidence="1">Shoot tissue taken approximately 20 cm above the soil surface</tissue>
    </source>
</reference>
<evidence type="ECO:0000313" key="1">
    <source>
        <dbReference type="EMBL" id="JAE15697.1"/>
    </source>
</evidence>
<name>A0A0A9FTX0_ARUDO</name>
<organism evidence="1">
    <name type="scientific">Arundo donax</name>
    <name type="common">Giant reed</name>
    <name type="synonym">Donax arundinaceus</name>
    <dbReference type="NCBI Taxonomy" id="35708"/>
    <lineage>
        <taxon>Eukaryota</taxon>
        <taxon>Viridiplantae</taxon>
        <taxon>Streptophyta</taxon>
        <taxon>Embryophyta</taxon>
        <taxon>Tracheophyta</taxon>
        <taxon>Spermatophyta</taxon>
        <taxon>Magnoliopsida</taxon>
        <taxon>Liliopsida</taxon>
        <taxon>Poales</taxon>
        <taxon>Poaceae</taxon>
        <taxon>PACMAD clade</taxon>
        <taxon>Arundinoideae</taxon>
        <taxon>Arundineae</taxon>
        <taxon>Arundo</taxon>
    </lineage>
</organism>
<protein>
    <submittedName>
        <fullName evidence="1">ATSPS1F (Sucrose phosphate synthase 1F)</fullName>
    </submittedName>
</protein>
<accession>A0A0A9FTX0</accession>
<reference evidence="1" key="1">
    <citation type="submission" date="2014-09" db="EMBL/GenBank/DDBJ databases">
        <authorList>
            <person name="Magalhaes I.L.F."/>
            <person name="Oliveira U."/>
            <person name="Santos F.R."/>
            <person name="Vidigal T.H.D.A."/>
            <person name="Brescovit A.D."/>
            <person name="Santos A.J."/>
        </authorList>
    </citation>
    <scope>NUCLEOTIDE SEQUENCE</scope>
    <source>
        <tissue evidence="1">Shoot tissue taken approximately 20 cm above the soil surface</tissue>
    </source>
</reference>
<sequence>MDIFQTILTALCPQMLI</sequence>
<proteinExistence type="predicted"/>
<dbReference type="EMBL" id="GBRH01182199">
    <property type="protein sequence ID" value="JAE15697.1"/>
    <property type="molecule type" value="Transcribed_RNA"/>
</dbReference>